<dbReference type="AlphaFoldDB" id="A0A2P5FUX1"/>
<keyword evidence="2" id="KW-1185">Reference proteome</keyword>
<dbReference type="InParanoid" id="A0A2P5FUX1"/>
<gene>
    <name evidence="1" type="ORF">TorRG33x02_023650</name>
</gene>
<name>A0A2P5FUX1_TREOI</name>
<dbReference type="OrthoDB" id="10291268at2759"/>
<evidence type="ECO:0000313" key="2">
    <source>
        <dbReference type="Proteomes" id="UP000237000"/>
    </source>
</evidence>
<evidence type="ECO:0000313" key="1">
    <source>
        <dbReference type="EMBL" id="POO01588.1"/>
    </source>
</evidence>
<sequence>FPHGLNHLLRSFQLIKTNISRDKRLQCCHTQGNFLLKNPLQYENQEVFPTNPGAKLNHNVVSQHIRLGTVLGHFIEQLEELLGVPQISTGVQSSVVSTRVRPRVVNQFGVRELANTASHRAEELQRFDRPIITGIG</sequence>
<dbReference type="EMBL" id="JXTC01000007">
    <property type="protein sequence ID" value="POO01588.1"/>
    <property type="molecule type" value="Genomic_DNA"/>
</dbReference>
<comment type="caution">
    <text evidence="1">The sequence shown here is derived from an EMBL/GenBank/DDBJ whole genome shotgun (WGS) entry which is preliminary data.</text>
</comment>
<organism evidence="1 2">
    <name type="scientific">Trema orientale</name>
    <name type="common">Charcoal tree</name>
    <name type="synonym">Celtis orientalis</name>
    <dbReference type="NCBI Taxonomy" id="63057"/>
    <lineage>
        <taxon>Eukaryota</taxon>
        <taxon>Viridiplantae</taxon>
        <taxon>Streptophyta</taxon>
        <taxon>Embryophyta</taxon>
        <taxon>Tracheophyta</taxon>
        <taxon>Spermatophyta</taxon>
        <taxon>Magnoliopsida</taxon>
        <taxon>eudicotyledons</taxon>
        <taxon>Gunneridae</taxon>
        <taxon>Pentapetalae</taxon>
        <taxon>rosids</taxon>
        <taxon>fabids</taxon>
        <taxon>Rosales</taxon>
        <taxon>Cannabaceae</taxon>
        <taxon>Trema</taxon>
    </lineage>
</organism>
<protein>
    <submittedName>
        <fullName evidence="1">Uncharacterized protein</fullName>
    </submittedName>
</protein>
<proteinExistence type="predicted"/>
<reference evidence="2" key="1">
    <citation type="submission" date="2016-06" db="EMBL/GenBank/DDBJ databases">
        <title>Parallel loss of symbiosis genes in relatives of nitrogen-fixing non-legume Parasponia.</title>
        <authorList>
            <person name="Van Velzen R."/>
            <person name="Holmer R."/>
            <person name="Bu F."/>
            <person name="Rutten L."/>
            <person name="Van Zeijl A."/>
            <person name="Liu W."/>
            <person name="Santuari L."/>
            <person name="Cao Q."/>
            <person name="Sharma T."/>
            <person name="Shen D."/>
            <person name="Roswanjaya Y."/>
            <person name="Wardhani T."/>
            <person name="Kalhor M.S."/>
            <person name="Jansen J."/>
            <person name="Van den Hoogen J."/>
            <person name="Gungor B."/>
            <person name="Hartog M."/>
            <person name="Hontelez J."/>
            <person name="Verver J."/>
            <person name="Yang W.-C."/>
            <person name="Schijlen E."/>
            <person name="Repin R."/>
            <person name="Schilthuizen M."/>
            <person name="Schranz E."/>
            <person name="Heidstra R."/>
            <person name="Miyata K."/>
            <person name="Fedorova E."/>
            <person name="Kohlen W."/>
            <person name="Bisseling T."/>
            <person name="Smit S."/>
            <person name="Geurts R."/>
        </authorList>
    </citation>
    <scope>NUCLEOTIDE SEQUENCE [LARGE SCALE GENOMIC DNA]</scope>
    <source>
        <strain evidence="2">cv. RG33-2</strain>
    </source>
</reference>
<dbReference type="Proteomes" id="UP000237000">
    <property type="component" value="Unassembled WGS sequence"/>
</dbReference>
<feature type="non-terminal residue" evidence="1">
    <location>
        <position position="1"/>
    </location>
</feature>
<accession>A0A2P5FUX1</accession>